<comment type="similarity">
    <text evidence="1 6">Belongs to the peptidase S8 family.</text>
</comment>
<dbReference type="GO" id="GO:0004252">
    <property type="term" value="F:serine-type endopeptidase activity"/>
    <property type="evidence" value="ECO:0007669"/>
    <property type="project" value="InterPro"/>
</dbReference>
<dbReference type="PROSITE" id="PS00138">
    <property type="entry name" value="SUBTILASE_SER"/>
    <property type="match status" value="1"/>
</dbReference>
<keyword evidence="10" id="KW-1185">Reference proteome</keyword>
<feature type="domain" description="Peptidase S8/S53" evidence="7">
    <location>
        <begin position="113"/>
        <end position="212"/>
    </location>
</feature>
<evidence type="ECO:0000256" key="2">
    <source>
        <dbReference type="ARBA" id="ARBA00022670"/>
    </source>
</evidence>
<dbReference type="EMBL" id="CM007383">
    <property type="protein sequence ID" value="ONK76786.1"/>
    <property type="molecule type" value="Genomic_DNA"/>
</dbReference>
<proteinExistence type="inferred from homology"/>
<dbReference type="InterPro" id="IPR041469">
    <property type="entry name" value="Subtilisin-like_FN3"/>
</dbReference>
<evidence type="ECO:0000256" key="5">
    <source>
        <dbReference type="ARBA" id="ARBA00022825"/>
    </source>
</evidence>
<feature type="domain" description="Subtilisin-like protease fibronectin type-III" evidence="8">
    <location>
        <begin position="295"/>
        <end position="390"/>
    </location>
</feature>
<dbReference type="Proteomes" id="UP000243459">
    <property type="component" value="Chromosome 3"/>
</dbReference>
<keyword evidence="2" id="KW-0645">Protease</keyword>
<evidence type="ECO:0000256" key="1">
    <source>
        <dbReference type="ARBA" id="ARBA00011073"/>
    </source>
</evidence>
<comment type="caution">
    <text evidence="6">Lacks conserved residue(s) required for the propagation of feature annotation.</text>
</comment>
<evidence type="ECO:0000256" key="3">
    <source>
        <dbReference type="ARBA" id="ARBA00022729"/>
    </source>
</evidence>
<dbReference type="GO" id="GO:0006508">
    <property type="term" value="P:proteolysis"/>
    <property type="evidence" value="ECO:0007669"/>
    <property type="project" value="UniProtKB-KW"/>
</dbReference>
<dbReference type="InterPro" id="IPR000209">
    <property type="entry name" value="Peptidase_S8/S53_dom"/>
</dbReference>
<dbReference type="OMA" id="LALAMVX"/>
<dbReference type="PROSITE" id="PS51892">
    <property type="entry name" value="SUBTILASE"/>
    <property type="match status" value="1"/>
</dbReference>
<organism evidence="9 10">
    <name type="scientific">Asparagus officinalis</name>
    <name type="common">Garden asparagus</name>
    <dbReference type="NCBI Taxonomy" id="4686"/>
    <lineage>
        <taxon>Eukaryota</taxon>
        <taxon>Viridiplantae</taxon>
        <taxon>Streptophyta</taxon>
        <taxon>Embryophyta</taxon>
        <taxon>Tracheophyta</taxon>
        <taxon>Spermatophyta</taxon>
        <taxon>Magnoliopsida</taxon>
        <taxon>Liliopsida</taxon>
        <taxon>Asparagales</taxon>
        <taxon>Asparagaceae</taxon>
        <taxon>Asparagoideae</taxon>
        <taxon>Asparagus</taxon>
    </lineage>
</organism>
<dbReference type="Gene3D" id="3.40.50.200">
    <property type="entry name" value="Peptidase S8/S53 domain"/>
    <property type="match status" value="1"/>
</dbReference>
<protein>
    <recommendedName>
        <fullName evidence="11">Subtilisin-like protease fibronectin type-III domain-containing protein</fullName>
    </recommendedName>
</protein>
<evidence type="ECO:0000313" key="10">
    <source>
        <dbReference type="Proteomes" id="UP000243459"/>
    </source>
</evidence>
<keyword evidence="3" id="KW-0732">Signal</keyword>
<name>A0A5P1FEK1_ASPOF</name>
<evidence type="ECO:0000259" key="7">
    <source>
        <dbReference type="Pfam" id="PF00082"/>
    </source>
</evidence>
<evidence type="ECO:0000256" key="6">
    <source>
        <dbReference type="PROSITE-ProRule" id="PRU01240"/>
    </source>
</evidence>
<dbReference type="InterPro" id="IPR023828">
    <property type="entry name" value="Peptidase_S8_Ser-AS"/>
</dbReference>
<dbReference type="AlphaFoldDB" id="A0A5P1FEK1"/>
<dbReference type="Pfam" id="PF00082">
    <property type="entry name" value="Peptidase_S8"/>
    <property type="match status" value="1"/>
</dbReference>
<dbReference type="Gene3D" id="3.50.30.30">
    <property type="match status" value="1"/>
</dbReference>
<dbReference type="PANTHER" id="PTHR10795">
    <property type="entry name" value="PROPROTEIN CONVERTASE SUBTILISIN/KEXIN"/>
    <property type="match status" value="1"/>
</dbReference>
<accession>A0A5P1FEK1</accession>
<dbReference type="InterPro" id="IPR045051">
    <property type="entry name" value="SBT"/>
</dbReference>
<dbReference type="InterPro" id="IPR036852">
    <property type="entry name" value="Peptidase_S8/S53_dom_sf"/>
</dbReference>
<dbReference type="SUPFAM" id="SSF52743">
    <property type="entry name" value="Subtilisin-like"/>
    <property type="match status" value="1"/>
</dbReference>
<sequence>MRMMRLVDGRRFFSSGSCSLEQWNGRKMPPAAVVLCFSTVLQVPSTVAAISVWRLNASALIFAEPSTRLMPQDDLLPTVHVDLIQATQILNYIKSSNNPTIDVFPSKWRLGRSPAPSVAYFSSRGPSSVFPSILKPDIAAPGVNILAAWSPKAPPTLIPRLDNRSVAWNFQSGTSMSCPHVAGVVALLKSAHPHWSPAAIRSALMTTAVMADTSSDTILAGGTLKAADPFDIGAGHMDPLKAMDPGLIYDMDTQDYILFLCSIGYTEAQIRKIVLPNISPININTSCSEVYSDPDLNYPAIVISDLHTALTVQRTVTNVGSGAAIYFARVVSPQGVHVSISPHCLVFFGEGEKISYEVTVIPLKRSGGRYDFGEIAWSDGYHRVRIPLVVRVSTHFAIGGGSESDEAGITNYIQLQ</sequence>
<keyword evidence="5" id="KW-0720">Serine protease</keyword>
<gene>
    <name evidence="9" type="ORF">A4U43_C03F32130</name>
</gene>
<keyword evidence="4" id="KW-0378">Hydrolase</keyword>
<dbReference type="CDD" id="cd02120">
    <property type="entry name" value="PA_subtilisin_like"/>
    <property type="match status" value="1"/>
</dbReference>
<dbReference type="Pfam" id="PF17766">
    <property type="entry name" value="fn3_6"/>
    <property type="match status" value="1"/>
</dbReference>
<dbReference type="Gene3D" id="2.60.40.2310">
    <property type="match status" value="1"/>
</dbReference>
<reference evidence="10" key="1">
    <citation type="journal article" date="2017" name="Nat. Commun.">
        <title>The asparagus genome sheds light on the origin and evolution of a young Y chromosome.</title>
        <authorList>
            <person name="Harkess A."/>
            <person name="Zhou J."/>
            <person name="Xu C."/>
            <person name="Bowers J.E."/>
            <person name="Van der Hulst R."/>
            <person name="Ayyampalayam S."/>
            <person name="Mercati F."/>
            <person name="Riccardi P."/>
            <person name="McKain M.R."/>
            <person name="Kakrana A."/>
            <person name="Tang H."/>
            <person name="Ray J."/>
            <person name="Groenendijk J."/>
            <person name="Arikit S."/>
            <person name="Mathioni S.M."/>
            <person name="Nakano M."/>
            <person name="Shan H."/>
            <person name="Telgmann-Rauber A."/>
            <person name="Kanno A."/>
            <person name="Yue Z."/>
            <person name="Chen H."/>
            <person name="Li W."/>
            <person name="Chen Y."/>
            <person name="Xu X."/>
            <person name="Zhang Y."/>
            <person name="Luo S."/>
            <person name="Chen H."/>
            <person name="Gao J."/>
            <person name="Mao Z."/>
            <person name="Pires J.C."/>
            <person name="Luo M."/>
            <person name="Kudrna D."/>
            <person name="Wing R.A."/>
            <person name="Meyers B.C."/>
            <person name="Yi K."/>
            <person name="Kong H."/>
            <person name="Lavrijsen P."/>
            <person name="Sunseri F."/>
            <person name="Falavigna A."/>
            <person name="Ye Y."/>
            <person name="Leebens-Mack J.H."/>
            <person name="Chen G."/>
        </authorList>
    </citation>
    <scope>NUCLEOTIDE SEQUENCE [LARGE SCALE GENOMIC DNA]</scope>
    <source>
        <strain evidence="10">cv. DH0086</strain>
    </source>
</reference>
<evidence type="ECO:0000313" key="9">
    <source>
        <dbReference type="EMBL" id="ONK76786.1"/>
    </source>
</evidence>
<evidence type="ECO:0008006" key="11">
    <source>
        <dbReference type="Google" id="ProtNLM"/>
    </source>
</evidence>
<evidence type="ECO:0000259" key="8">
    <source>
        <dbReference type="Pfam" id="PF17766"/>
    </source>
</evidence>
<evidence type="ECO:0000256" key="4">
    <source>
        <dbReference type="ARBA" id="ARBA00022801"/>
    </source>
</evidence>
<dbReference type="Gramene" id="ONK76786">
    <property type="protein sequence ID" value="ONK76786"/>
    <property type="gene ID" value="A4U43_C03F32130"/>
</dbReference>